<dbReference type="EMBL" id="CP017560">
    <property type="protein sequence ID" value="AOV08480.1"/>
    <property type="molecule type" value="Genomic_DNA"/>
</dbReference>
<dbReference type="GO" id="GO:0016209">
    <property type="term" value="F:antioxidant activity"/>
    <property type="evidence" value="ECO:0007669"/>
    <property type="project" value="InterPro"/>
</dbReference>
<dbReference type="PROSITE" id="PS51352">
    <property type="entry name" value="THIOREDOXIN_2"/>
    <property type="match status" value="1"/>
</dbReference>
<dbReference type="InterPro" id="IPR017937">
    <property type="entry name" value="Thioredoxin_CS"/>
</dbReference>
<evidence type="ECO:0000259" key="3">
    <source>
        <dbReference type="PROSITE" id="PS51352"/>
    </source>
</evidence>
<dbReference type="AlphaFoldDB" id="A0A1D8JID5"/>
<keyword evidence="2" id="KW-1133">Transmembrane helix</keyword>
<dbReference type="InterPro" id="IPR050553">
    <property type="entry name" value="Thioredoxin_ResA/DsbE_sf"/>
</dbReference>
<dbReference type="Proteomes" id="UP000185746">
    <property type="component" value="Chromosome"/>
</dbReference>
<evidence type="ECO:0000313" key="4">
    <source>
        <dbReference type="EMBL" id="AOV08480.1"/>
    </source>
</evidence>
<accession>A0A1D8JID5</accession>
<dbReference type="PROSITE" id="PS00194">
    <property type="entry name" value="THIOREDOXIN_1"/>
    <property type="match status" value="1"/>
</dbReference>
<reference evidence="4 5" key="1">
    <citation type="submission" date="2016-09" db="EMBL/GenBank/DDBJ databases">
        <title>Complete genome sequence of the Lysinibacillus sphaericus LMG 22257, a specie of Bacillus with ureolytic activity that can effectively biodeposit calcium carbonate.</title>
        <authorList>
            <person name="Yan W."/>
        </authorList>
    </citation>
    <scope>NUCLEOTIDE SEQUENCE [LARGE SCALE GENOMIC DNA]</scope>
    <source>
        <strain evidence="4 5">LMG 22257</strain>
    </source>
</reference>
<sequence>MRKNSIGLIVAILLVGTMVVLMIKSNIDEKKPLESFEEVEEYRKSLEAQGVNSVDITEGLEQGDTPPDFELTTLTGEVVTLSELKGQKVILNFWASWCGPCKAEMPHMQNYYENYKDLANVEIVAVNMTTQERKGVEGIENFIEEYGLTFPIPLDEDGEVIDAYRVMTIPTTYMIGTDGTIAHRFIGPMDEKTIHSLVENLD</sequence>
<dbReference type="GO" id="GO:0016491">
    <property type="term" value="F:oxidoreductase activity"/>
    <property type="evidence" value="ECO:0007669"/>
    <property type="project" value="InterPro"/>
</dbReference>
<feature type="transmembrane region" description="Helical" evidence="2">
    <location>
        <begin position="6"/>
        <end position="23"/>
    </location>
</feature>
<keyword evidence="2" id="KW-0812">Transmembrane</keyword>
<dbReference type="Pfam" id="PF00578">
    <property type="entry name" value="AhpC-TSA"/>
    <property type="match status" value="1"/>
</dbReference>
<dbReference type="PANTHER" id="PTHR42852">
    <property type="entry name" value="THIOL:DISULFIDE INTERCHANGE PROTEIN DSBE"/>
    <property type="match status" value="1"/>
</dbReference>
<keyword evidence="1" id="KW-1015">Disulfide bond</keyword>
<evidence type="ECO:0000313" key="5">
    <source>
        <dbReference type="Proteomes" id="UP000185746"/>
    </source>
</evidence>
<dbReference type="CDD" id="cd02966">
    <property type="entry name" value="TlpA_like_family"/>
    <property type="match status" value="1"/>
</dbReference>
<feature type="domain" description="Thioredoxin" evidence="3">
    <location>
        <begin position="60"/>
        <end position="202"/>
    </location>
</feature>
<proteinExistence type="predicted"/>
<name>A0A1D8JID5_9BACL</name>
<evidence type="ECO:0000256" key="1">
    <source>
        <dbReference type="ARBA" id="ARBA00023157"/>
    </source>
</evidence>
<dbReference type="RefSeq" id="WP_075528645.1">
    <property type="nucleotide sequence ID" value="NZ_CP017560.1"/>
</dbReference>
<protein>
    <submittedName>
        <fullName evidence="4">Thiol-disulfide oxidoreductase</fullName>
    </submittedName>
</protein>
<dbReference type="InterPro" id="IPR000866">
    <property type="entry name" value="AhpC/TSA"/>
</dbReference>
<dbReference type="InterPro" id="IPR036249">
    <property type="entry name" value="Thioredoxin-like_sf"/>
</dbReference>
<dbReference type="InterPro" id="IPR013766">
    <property type="entry name" value="Thioredoxin_domain"/>
</dbReference>
<organism evidence="4 5">
    <name type="scientific">Sporosarcina ureilytica</name>
    <dbReference type="NCBI Taxonomy" id="298596"/>
    <lineage>
        <taxon>Bacteria</taxon>
        <taxon>Bacillati</taxon>
        <taxon>Bacillota</taxon>
        <taxon>Bacilli</taxon>
        <taxon>Bacillales</taxon>
        <taxon>Caryophanaceae</taxon>
        <taxon>Sporosarcina</taxon>
    </lineage>
</organism>
<dbReference type="KEGG" id="surl:BI350_13680"/>
<keyword evidence="2" id="KW-0472">Membrane</keyword>
<dbReference type="PANTHER" id="PTHR42852:SF17">
    <property type="entry name" value="THIOREDOXIN-LIKE PROTEIN HI_1115"/>
    <property type="match status" value="1"/>
</dbReference>
<keyword evidence="5" id="KW-1185">Reference proteome</keyword>
<dbReference type="Gene3D" id="3.40.30.10">
    <property type="entry name" value="Glutaredoxin"/>
    <property type="match status" value="1"/>
</dbReference>
<dbReference type="SUPFAM" id="SSF52833">
    <property type="entry name" value="Thioredoxin-like"/>
    <property type="match status" value="1"/>
</dbReference>
<gene>
    <name evidence="4" type="ORF">BI350_13680</name>
</gene>
<evidence type="ECO:0000256" key="2">
    <source>
        <dbReference type="SAM" id="Phobius"/>
    </source>
</evidence>